<evidence type="ECO:0000256" key="1">
    <source>
        <dbReference type="SAM" id="Phobius"/>
    </source>
</evidence>
<dbReference type="AlphaFoldDB" id="A0A1Y1ILG0"/>
<dbReference type="OMA" id="RLMECCF"/>
<reference evidence="2 3" key="1">
    <citation type="journal article" date="2014" name="Nat. Commun.">
        <title>Klebsormidium flaccidum genome reveals primary factors for plant terrestrial adaptation.</title>
        <authorList>
            <person name="Hori K."/>
            <person name="Maruyama F."/>
            <person name="Fujisawa T."/>
            <person name="Togashi T."/>
            <person name="Yamamoto N."/>
            <person name="Seo M."/>
            <person name="Sato S."/>
            <person name="Yamada T."/>
            <person name="Mori H."/>
            <person name="Tajima N."/>
            <person name="Moriyama T."/>
            <person name="Ikeuchi M."/>
            <person name="Watanabe M."/>
            <person name="Wada H."/>
            <person name="Kobayashi K."/>
            <person name="Saito M."/>
            <person name="Masuda T."/>
            <person name="Sasaki-Sekimoto Y."/>
            <person name="Mashiguchi K."/>
            <person name="Awai K."/>
            <person name="Shimojima M."/>
            <person name="Masuda S."/>
            <person name="Iwai M."/>
            <person name="Nobusawa T."/>
            <person name="Narise T."/>
            <person name="Kondo S."/>
            <person name="Saito H."/>
            <person name="Sato R."/>
            <person name="Murakawa M."/>
            <person name="Ihara Y."/>
            <person name="Oshima-Yamada Y."/>
            <person name="Ohtaka K."/>
            <person name="Satoh M."/>
            <person name="Sonobe K."/>
            <person name="Ishii M."/>
            <person name="Ohtani R."/>
            <person name="Kanamori-Sato M."/>
            <person name="Honoki R."/>
            <person name="Miyazaki D."/>
            <person name="Mochizuki H."/>
            <person name="Umetsu J."/>
            <person name="Higashi K."/>
            <person name="Shibata D."/>
            <person name="Kamiya Y."/>
            <person name="Sato N."/>
            <person name="Nakamura Y."/>
            <person name="Tabata S."/>
            <person name="Ida S."/>
            <person name="Kurokawa K."/>
            <person name="Ohta H."/>
        </authorList>
    </citation>
    <scope>NUCLEOTIDE SEQUENCE [LARGE SCALE GENOMIC DNA]</scope>
    <source>
        <strain evidence="2 3">NIES-2285</strain>
    </source>
</reference>
<accession>A0A1Y1ILG0</accession>
<evidence type="ECO:0000313" key="2">
    <source>
        <dbReference type="EMBL" id="GAQ89467.1"/>
    </source>
</evidence>
<proteinExistence type="predicted"/>
<evidence type="ECO:0000313" key="3">
    <source>
        <dbReference type="Proteomes" id="UP000054558"/>
    </source>
</evidence>
<dbReference type="PANTHER" id="PTHR31414:SF18">
    <property type="entry name" value="TRANSMEMBRANE PROTEIN-RELATED"/>
    <property type="match status" value="1"/>
</dbReference>
<keyword evidence="1" id="KW-1133">Transmembrane helix</keyword>
<dbReference type="PANTHER" id="PTHR31414">
    <property type="entry name" value="TRANSMEMBRANE PROTEIN DDB_G0292058"/>
    <property type="match status" value="1"/>
</dbReference>
<sequence length="329" mass="36088">MFEVRPRPSFRSLSLDLTYLPFPLTFRFRPTSCPRAQIYDLVLALYITIYILISLILLTLLGEVVAFAAASPRLMGALMIAHWLLTAWLWIWVGLAFDASQVFKGECRILKHYLEDPANTNNALGARLPCGRLQLAQQLFLTGEQDASNVTAQINNQVLPLARALAANSNVTAAVPPPLCDPFANVTTPPGCVPADTFIPQAVAFYRELAAKNPGIVQIIGLNPDQVELLGNATLGVLRVIPDLQDLLFCTSIFATLNGISQHQCHTIRWASNLLWSSLVVCAAGMMPLQLLGWYWIRYMEAVRKEEEILAKAPVGAYRAPASSVDGGS</sequence>
<protein>
    <submittedName>
        <fullName evidence="2">Uncharacterized protein</fullName>
    </submittedName>
</protein>
<keyword evidence="3" id="KW-1185">Reference proteome</keyword>
<dbReference type="OrthoDB" id="1922814at2759"/>
<feature type="transmembrane region" description="Helical" evidence="1">
    <location>
        <begin position="44"/>
        <end position="70"/>
    </location>
</feature>
<gene>
    <name evidence="2" type="ORF">KFL_005260065</name>
</gene>
<keyword evidence="1" id="KW-0812">Transmembrane</keyword>
<dbReference type="Proteomes" id="UP000054558">
    <property type="component" value="Unassembled WGS sequence"/>
</dbReference>
<dbReference type="EMBL" id="DF237475">
    <property type="protein sequence ID" value="GAQ89467.1"/>
    <property type="molecule type" value="Genomic_DNA"/>
</dbReference>
<keyword evidence="1" id="KW-0472">Membrane</keyword>
<feature type="transmembrane region" description="Helical" evidence="1">
    <location>
        <begin position="274"/>
        <end position="297"/>
    </location>
</feature>
<dbReference type="InterPro" id="IPR040283">
    <property type="entry name" value="DDB_G0292058-like"/>
</dbReference>
<organism evidence="2 3">
    <name type="scientific">Klebsormidium nitens</name>
    <name type="common">Green alga</name>
    <name type="synonym">Ulothrix nitens</name>
    <dbReference type="NCBI Taxonomy" id="105231"/>
    <lineage>
        <taxon>Eukaryota</taxon>
        <taxon>Viridiplantae</taxon>
        <taxon>Streptophyta</taxon>
        <taxon>Klebsormidiophyceae</taxon>
        <taxon>Klebsormidiales</taxon>
        <taxon>Klebsormidiaceae</taxon>
        <taxon>Klebsormidium</taxon>
    </lineage>
</organism>
<name>A0A1Y1ILG0_KLENI</name>
<feature type="transmembrane region" description="Helical" evidence="1">
    <location>
        <begin position="77"/>
        <end position="97"/>
    </location>
</feature>